<dbReference type="InterPro" id="IPR012617">
    <property type="entry name" value="AATF_C"/>
</dbReference>
<evidence type="ECO:0000313" key="6">
    <source>
        <dbReference type="EMBL" id="OBZ66507.1"/>
    </source>
</evidence>
<evidence type="ECO:0000313" key="7">
    <source>
        <dbReference type="Proteomes" id="UP000092993"/>
    </source>
</evidence>
<dbReference type="OrthoDB" id="5783963at2759"/>
<protein>
    <recommendedName>
        <fullName evidence="2">Protein BFR2</fullName>
    </recommendedName>
</protein>
<evidence type="ECO:0000259" key="5">
    <source>
        <dbReference type="Pfam" id="PF13339"/>
    </source>
</evidence>
<organism evidence="6 7">
    <name type="scientific">Grifola frondosa</name>
    <name type="common">Maitake</name>
    <name type="synonym">Polyporus frondosus</name>
    <dbReference type="NCBI Taxonomy" id="5627"/>
    <lineage>
        <taxon>Eukaryota</taxon>
        <taxon>Fungi</taxon>
        <taxon>Dikarya</taxon>
        <taxon>Basidiomycota</taxon>
        <taxon>Agaricomycotina</taxon>
        <taxon>Agaricomycetes</taxon>
        <taxon>Polyporales</taxon>
        <taxon>Grifolaceae</taxon>
        <taxon>Grifola</taxon>
    </lineage>
</organism>
<dbReference type="EMBL" id="LUGG01000031">
    <property type="protein sequence ID" value="OBZ66507.1"/>
    <property type="molecule type" value="Genomic_DNA"/>
</dbReference>
<feature type="domain" description="AATF leucine zipper-containing" evidence="5">
    <location>
        <begin position="92"/>
        <end position="201"/>
    </location>
</feature>
<feature type="region of interest" description="Disordered" evidence="3">
    <location>
        <begin position="250"/>
        <end position="282"/>
    </location>
</feature>
<feature type="domain" description="Apoptosis-antagonizing transcription factor C-terminal" evidence="4">
    <location>
        <begin position="291"/>
        <end position="374"/>
    </location>
</feature>
<gene>
    <name evidence="6" type="ORF">A0H81_13522</name>
</gene>
<dbReference type="Pfam" id="PF13339">
    <property type="entry name" value="AATF-Che1"/>
    <property type="match status" value="1"/>
</dbReference>
<dbReference type="InterPro" id="IPR039223">
    <property type="entry name" value="AATF/Bfr2"/>
</dbReference>
<evidence type="ECO:0000256" key="1">
    <source>
        <dbReference type="ARBA" id="ARBA00008966"/>
    </source>
</evidence>
<dbReference type="GO" id="GO:0000462">
    <property type="term" value="P:maturation of SSU-rRNA from tricistronic rRNA transcript (SSU-rRNA, 5.8S rRNA, LSU-rRNA)"/>
    <property type="evidence" value="ECO:0007669"/>
    <property type="project" value="TreeGrafter"/>
</dbReference>
<keyword evidence="7" id="KW-1185">Reference proteome</keyword>
<evidence type="ECO:0000259" key="4">
    <source>
        <dbReference type="Pfam" id="PF08164"/>
    </source>
</evidence>
<dbReference type="Pfam" id="PF08164">
    <property type="entry name" value="TRAUB"/>
    <property type="match status" value="1"/>
</dbReference>
<feature type="region of interest" description="Disordered" evidence="3">
    <location>
        <begin position="301"/>
        <end position="336"/>
    </location>
</feature>
<dbReference type="AlphaFoldDB" id="A0A1C7LR19"/>
<evidence type="ECO:0000256" key="2">
    <source>
        <dbReference type="ARBA" id="ARBA00013850"/>
    </source>
</evidence>
<dbReference type="InterPro" id="IPR025160">
    <property type="entry name" value="AATF"/>
</dbReference>
<dbReference type="Proteomes" id="UP000092993">
    <property type="component" value="Unassembled WGS sequence"/>
</dbReference>
<reference evidence="6 7" key="1">
    <citation type="submission" date="2016-03" db="EMBL/GenBank/DDBJ databases">
        <title>Whole genome sequencing of Grifola frondosa 9006-11.</title>
        <authorList>
            <person name="Min B."/>
            <person name="Park H."/>
            <person name="Kim J.-G."/>
            <person name="Cho H."/>
            <person name="Oh Y.-L."/>
            <person name="Kong W.-S."/>
            <person name="Choi I.-G."/>
        </authorList>
    </citation>
    <scope>NUCLEOTIDE SEQUENCE [LARGE SCALE GENOMIC DNA]</scope>
    <source>
        <strain evidence="6 7">9006-11</strain>
    </source>
</reference>
<dbReference type="PANTHER" id="PTHR15565">
    <property type="entry name" value="AATF PROTEIN APOPTOSIS ANTAGONIZING TRANSCRIPTION FACTOR"/>
    <property type="match status" value="1"/>
</dbReference>
<accession>A0A1C7LR19</accession>
<name>A0A1C7LR19_GRIFR</name>
<dbReference type="OMA" id="IVAYREH"/>
<comment type="similarity">
    <text evidence="1">Belongs to the AATF family.</text>
</comment>
<dbReference type="GO" id="GO:0005730">
    <property type="term" value="C:nucleolus"/>
    <property type="evidence" value="ECO:0007669"/>
    <property type="project" value="TreeGrafter"/>
</dbReference>
<sequence>MSSRLPLPEQLFQLSQTAPDDLDLEDAQEFVHSDHQVSISMTAMSDDSATPLAGNTQRDDDLTSNLRKTHESDQRRQSSVSTDCVFSPGTILQKAVNAANKLPQSSKLQAFTSRDLGNATLRGMLTEATCLSEELFTLQETQLRTNESIDAPARKRRKIDCDQNTFNDFSEWLVDLSSSASSLEACYHSHLVETLTKWSAKVQAVAPNVLLPDNRGSFLRDMDIGASKHLTGIVSMVDDVLRTDGGKLLGRTQTRRDKGTRLGSAETLSERPHGDHDDNEESELFDDTDFYQQLLRDVIQSRGGPESQGGEQEWVKQQRERKARRKKAVDTKASKGRKLRYEVHSKLQNFMVPVPVSVGEWHDEQIDGLFSSLLVA</sequence>
<evidence type="ECO:0000256" key="3">
    <source>
        <dbReference type="SAM" id="MobiDB-lite"/>
    </source>
</evidence>
<dbReference type="STRING" id="5627.A0A1C7LR19"/>
<comment type="caution">
    <text evidence="6">The sequence shown here is derived from an EMBL/GenBank/DDBJ whole genome shotgun (WGS) entry which is preliminary data.</text>
</comment>
<dbReference type="PANTHER" id="PTHR15565:SF0">
    <property type="entry name" value="PROTEIN AATF"/>
    <property type="match status" value="1"/>
</dbReference>
<proteinExistence type="inferred from homology"/>